<feature type="signal peptide" evidence="5">
    <location>
        <begin position="1"/>
        <end position="22"/>
    </location>
</feature>
<dbReference type="OrthoDB" id="9793634at2"/>
<evidence type="ECO:0000256" key="3">
    <source>
        <dbReference type="ARBA" id="ARBA00023004"/>
    </source>
</evidence>
<dbReference type="NCBIfam" id="TIGR04485">
    <property type="entry name" value="thiosulf_SoxX"/>
    <property type="match status" value="1"/>
</dbReference>
<keyword evidence="3 4" id="KW-0408">Iron</keyword>
<dbReference type="GO" id="GO:0046872">
    <property type="term" value="F:metal ion binding"/>
    <property type="evidence" value="ECO:0007669"/>
    <property type="project" value="UniProtKB-KW"/>
</dbReference>
<keyword evidence="1 4" id="KW-0349">Heme</keyword>
<protein>
    <submittedName>
        <fullName evidence="7">Monoheme cytochrome SoxX (Sulfur oxidation)</fullName>
    </submittedName>
</protein>
<dbReference type="GO" id="GO:0009055">
    <property type="term" value="F:electron transfer activity"/>
    <property type="evidence" value="ECO:0007669"/>
    <property type="project" value="InterPro"/>
</dbReference>
<organism evidence="7 8">
    <name type="scientific">Varunaivibrio sulfuroxidans</name>
    <dbReference type="NCBI Taxonomy" id="1773489"/>
    <lineage>
        <taxon>Bacteria</taxon>
        <taxon>Pseudomonadati</taxon>
        <taxon>Pseudomonadota</taxon>
        <taxon>Alphaproteobacteria</taxon>
        <taxon>Rhodospirillales</taxon>
        <taxon>Magnetovibrionaceae</taxon>
        <taxon>Varunaivibrio</taxon>
    </lineage>
</organism>
<keyword evidence="8" id="KW-1185">Reference proteome</keyword>
<dbReference type="AlphaFoldDB" id="A0A4R3JGG7"/>
<dbReference type="Gene3D" id="1.10.760.10">
    <property type="entry name" value="Cytochrome c-like domain"/>
    <property type="match status" value="1"/>
</dbReference>
<evidence type="ECO:0000259" key="6">
    <source>
        <dbReference type="PROSITE" id="PS51007"/>
    </source>
</evidence>
<feature type="domain" description="Cytochrome c" evidence="6">
    <location>
        <begin position="47"/>
        <end position="151"/>
    </location>
</feature>
<accession>A0A4R3JGG7</accession>
<dbReference type="EMBL" id="SLZW01000002">
    <property type="protein sequence ID" value="TCS64306.1"/>
    <property type="molecule type" value="Genomic_DNA"/>
</dbReference>
<evidence type="ECO:0000256" key="2">
    <source>
        <dbReference type="ARBA" id="ARBA00022723"/>
    </source>
</evidence>
<keyword evidence="5" id="KW-0732">Signal</keyword>
<dbReference type="SUPFAM" id="SSF46626">
    <property type="entry name" value="Cytochrome c"/>
    <property type="match status" value="1"/>
</dbReference>
<name>A0A4R3JGG7_9PROT</name>
<evidence type="ECO:0000313" key="7">
    <source>
        <dbReference type="EMBL" id="TCS64306.1"/>
    </source>
</evidence>
<dbReference type="GO" id="GO:0020037">
    <property type="term" value="F:heme binding"/>
    <property type="evidence" value="ECO:0007669"/>
    <property type="project" value="InterPro"/>
</dbReference>
<dbReference type="InterPro" id="IPR009056">
    <property type="entry name" value="Cyt_c-like_dom"/>
</dbReference>
<sequence>MKTLKIFVATMGFALMGSTAYAAQVTAPNDVVIKDDTVPQSLTGVAGDPIRGRKIVINRKKGNCLACHDIKDIPEQPFHGQTGPALEHIPEHHSVAEMRMRLVDSKMINPATMMPSFYKLGQYRVLKGFRGKTVLSAQDVEDVIAYMMTLK</sequence>
<evidence type="ECO:0000256" key="4">
    <source>
        <dbReference type="PROSITE-ProRule" id="PRU00433"/>
    </source>
</evidence>
<proteinExistence type="predicted"/>
<dbReference type="Pfam" id="PF00034">
    <property type="entry name" value="Cytochrom_C"/>
    <property type="match status" value="1"/>
</dbReference>
<feature type="chain" id="PRO_5020640796" evidence="5">
    <location>
        <begin position="23"/>
        <end position="151"/>
    </location>
</feature>
<dbReference type="RefSeq" id="WP_132938251.1">
    <property type="nucleotide sequence ID" value="NZ_CP119676.1"/>
</dbReference>
<dbReference type="InterPro" id="IPR030999">
    <property type="entry name" value="Thiosulf_SoxX"/>
</dbReference>
<reference evidence="7 8" key="1">
    <citation type="submission" date="2019-03" db="EMBL/GenBank/DDBJ databases">
        <title>Genomic Encyclopedia of Type Strains, Phase IV (KMG-IV): sequencing the most valuable type-strain genomes for metagenomic binning, comparative biology and taxonomic classification.</title>
        <authorList>
            <person name="Goeker M."/>
        </authorList>
    </citation>
    <scope>NUCLEOTIDE SEQUENCE [LARGE SCALE GENOMIC DNA]</scope>
    <source>
        <strain evidence="7 8">DSM 101688</strain>
    </source>
</reference>
<dbReference type="PROSITE" id="PS51007">
    <property type="entry name" value="CYTC"/>
    <property type="match status" value="1"/>
</dbReference>
<comment type="caution">
    <text evidence="7">The sequence shown here is derived from an EMBL/GenBank/DDBJ whole genome shotgun (WGS) entry which is preliminary data.</text>
</comment>
<evidence type="ECO:0000313" key="8">
    <source>
        <dbReference type="Proteomes" id="UP000295304"/>
    </source>
</evidence>
<evidence type="ECO:0000256" key="5">
    <source>
        <dbReference type="SAM" id="SignalP"/>
    </source>
</evidence>
<dbReference type="InterPro" id="IPR036909">
    <property type="entry name" value="Cyt_c-like_dom_sf"/>
</dbReference>
<gene>
    <name evidence="7" type="ORF">EDD55_102349</name>
</gene>
<dbReference type="Proteomes" id="UP000295304">
    <property type="component" value="Unassembled WGS sequence"/>
</dbReference>
<evidence type="ECO:0000256" key="1">
    <source>
        <dbReference type="ARBA" id="ARBA00022617"/>
    </source>
</evidence>
<keyword evidence="2 4" id="KW-0479">Metal-binding</keyword>